<name>A0A480AYE4_9BURK</name>
<dbReference type="Proteomes" id="UP000301751">
    <property type="component" value="Unassembled WGS sequence"/>
</dbReference>
<comment type="caution">
    <text evidence="1">The sequence shown here is derived from an EMBL/GenBank/DDBJ whole genome shotgun (WGS) entry which is preliminary data.</text>
</comment>
<organism evidence="1 2">
    <name type="scientific">Pseudaquabacterium pictum</name>
    <dbReference type="NCBI Taxonomy" id="2315236"/>
    <lineage>
        <taxon>Bacteria</taxon>
        <taxon>Pseudomonadati</taxon>
        <taxon>Pseudomonadota</taxon>
        <taxon>Betaproteobacteria</taxon>
        <taxon>Burkholderiales</taxon>
        <taxon>Sphaerotilaceae</taxon>
        <taxon>Pseudaquabacterium</taxon>
    </lineage>
</organism>
<proteinExistence type="predicted"/>
<keyword evidence="2" id="KW-1185">Reference proteome</keyword>
<gene>
    <name evidence="1" type="ORF">AQPW35_50270</name>
</gene>
<sequence length="64" mass="6756">MASAWPDAGPLPAVDKPGPARLLPFRAGIRRAAAGLFQAIARGPRSYDEGHLCRALEPACLMLS</sequence>
<dbReference type="EMBL" id="BJCL01000022">
    <property type="protein sequence ID" value="GCL65946.1"/>
    <property type="molecule type" value="Genomic_DNA"/>
</dbReference>
<reference evidence="2" key="1">
    <citation type="submission" date="2019-03" db="EMBL/GenBank/DDBJ databases">
        <title>Aquabacterium pictum sp.nov., the first bacteriochlorophyll a-containing freshwater bacterium in the genus Aquabacterium of the class Betaproteobacteria.</title>
        <authorList>
            <person name="Hirose S."/>
            <person name="Tank M."/>
            <person name="Hara E."/>
            <person name="Tamaki H."/>
            <person name="Takaichi S."/>
            <person name="Haruta S."/>
            <person name="Hanada S."/>
        </authorList>
    </citation>
    <scope>NUCLEOTIDE SEQUENCE [LARGE SCALE GENOMIC DNA]</scope>
    <source>
        <strain evidence="2">W35</strain>
    </source>
</reference>
<evidence type="ECO:0000313" key="2">
    <source>
        <dbReference type="Proteomes" id="UP000301751"/>
    </source>
</evidence>
<dbReference type="AlphaFoldDB" id="A0A480AYE4"/>
<accession>A0A480AYE4</accession>
<protein>
    <submittedName>
        <fullName evidence="1">Uncharacterized protein</fullName>
    </submittedName>
</protein>
<evidence type="ECO:0000313" key="1">
    <source>
        <dbReference type="EMBL" id="GCL65946.1"/>
    </source>
</evidence>